<organism evidence="2 3">
    <name type="scientific">Actinomadura napierensis</name>
    <dbReference type="NCBI Taxonomy" id="267854"/>
    <lineage>
        <taxon>Bacteria</taxon>
        <taxon>Bacillati</taxon>
        <taxon>Actinomycetota</taxon>
        <taxon>Actinomycetes</taxon>
        <taxon>Streptosporangiales</taxon>
        <taxon>Thermomonosporaceae</taxon>
        <taxon>Actinomadura</taxon>
    </lineage>
</organism>
<dbReference type="EMBL" id="BAAAMR010000043">
    <property type="protein sequence ID" value="GAA2146517.1"/>
    <property type="molecule type" value="Genomic_DNA"/>
</dbReference>
<evidence type="ECO:0000256" key="1">
    <source>
        <dbReference type="SAM" id="MobiDB-lite"/>
    </source>
</evidence>
<keyword evidence="3" id="KW-1185">Reference proteome</keyword>
<reference evidence="2 3" key="1">
    <citation type="journal article" date="2019" name="Int. J. Syst. Evol. Microbiol.">
        <title>The Global Catalogue of Microorganisms (GCM) 10K type strain sequencing project: providing services to taxonomists for standard genome sequencing and annotation.</title>
        <authorList>
            <consortium name="The Broad Institute Genomics Platform"/>
            <consortium name="The Broad Institute Genome Sequencing Center for Infectious Disease"/>
            <person name="Wu L."/>
            <person name="Ma J."/>
        </authorList>
    </citation>
    <scope>NUCLEOTIDE SEQUENCE [LARGE SCALE GENOMIC DNA]</scope>
    <source>
        <strain evidence="2 3">JCM 13850</strain>
    </source>
</reference>
<gene>
    <name evidence="2" type="ORF">GCM10009727_47850</name>
</gene>
<dbReference type="Proteomes" id="UP001501020">
    <property type="component" value="Unassembled WGS sequence"/>
</dbReference>
<evidence type="ECO:0000313" key="3">
    <source>
        <dbReference type="Proteomes" id="UP001501020"/>
    </source>
</evidence>
<evidence type="ECO:0000313" key="2">
    <source>
        <dbReference type="EMBL" id="GAA2146517.1"/>
    </source>
</evidence>
<name>A0ABN2ZRU1_9ACTN</name>
<evidence type="ECO:0008006" key="4">
    <source>
        <dbReference type="Google" id="ProtNLM"/>
    </source>
</evidence>
<comment type="caution">
    <text evidence="2">The sequence shown here is derived from an EMBL/GenBank/DDBJ whole genome shotgun (WGS) entry which is preliminary data.</text>
</comment>
<proteinExistence type="predicted"/>
<accession>A0ABN2ZRU1</accession>
<sequence length="89" mass="9250">MALAYGAALKGQAPPAPPRSRHPTAPEPADEETSGRNAEGLTEEPFLRACVAEVKGRRRGKGSKQGAAGHCWGESRPGSGQCSRRVGAL</sequence>
<protein>
    <recommendedName>
        <fullName evidence="4">Transposase</fullName>
    </recommendedName>
</protein>
<feature type="region of interest" description="Disordered" evidence="1">
    <location>
        <begin position="1"/>
        <end position="89"/>
    </location>
</feature>